<reference evidence="1 2" key="1">
    <citation type="submission" date="2013-08" db="EMBL/GenBank/DDBJ databases">
        <title>The genome sequence of Skermanella stibiiresistens.</title>
        <authorList>
            <person name="Zhu W."/>
            <person name="Wang G."/>
        </authorList>
    </citation>
    <scope>NUCLEOTIDE SEQUENCE [LARGE SCALE GENOMIC DNA]</scope>
    <source>
        <strain evidence="1 2">SB22</strain>
    </source>
</reference>
<evidence type="ECO:0000313" key="1">
    <source>
        <dbReference type="EMBL" id="EWY40847.1"/>
    </source>
</evidence>
<sequence length="52" mass="5941">MWFLSHLPKIHALAHHVTATSKTRIMRVTGSRILPEQLRQIRLLIALTVGVE</sequence>
<keyword evidence="2" id="KW-1185">Reference proteome</keyword>
<name>W9H828_9PROT</name>
<evidence type="ECO:0000313" key="2">
    <source>
        <dbReference type="Proteomes" id="UP000019486"/>
    </source>
</evidence>
<dbReference type="Proteomes" id="UP000019486">
    <property type="component" value="Unassembled WGS sequence"/>
</dbReference>
<comment type="caution">
    <text evidence="1">The sequence shown here is derived from an EMBL/GenBank/DDBJ whole genome shotgun (WGS) entry which is preliminary data.</text>
</comment>
<dbReference type="AlphaFoldDB" id="W9H828"/>
<proteinExistence type="predicted"/>
<protein>
    <submittedName>
        <fullName evidence="1">Uncharacterized protein</fullName>
    </submittedName>
</protein>
<organism evidence="1 2">
    <name type="scientific">Skermanella stibiiresistens SB22</name>
    <dbReference type="NCBI Taxonomy" id="1385369"/>
    <lineage>
        <taxon>Bacteria</taxon>
        <taxon>Pseudomonadati</taxon>
        <taxon>Pseudomonadota</taxon>
        <taxon>Alphaproteobacteria</taxon>
        <taxon>Rhodospirillales</taxon>
        <taxon>Azospirillaceae</taxon>
        <taxon>Skermanella</taxon>
    </lineage>
</organism>
<accession>W9H828</accession>
<dbReference type="EMBL" id="AVFL01000006">
    <property type="protein sequence ID" value="EWY40847.1"/>
    <property type="molecule type" value="Genomic_DNA"/>
</dbReference>
<gene>
    <name evidence="1" type="ORF">N825_33495</name>
</gene>